<gene>
    <name evidence="1" type="ORF">EV192_109328</name>
</gene>
<evidence type="ECO:0000313" key="2">
    <source>
        <dbReference type="Proteomes" id="UP000295680"/>
    </source>
</evidence>
<accession>A0A4R2J819</accession>
<dbReference type="AlphaFoldDB" id="A0A4R2J819"/>
<protein>
    <recommendedName>
        <fullName evidence="3">Serine/threonine-protein kinase RsbW</fullName>
    </recommendedName>
</protein>
<organism evidence="1 2">
    <name type="scientific">Actinocrispum wychmicini</name>
    <dbReference type="NCBI Taxonomy" id="1213861"/>
    <lineage>
        <taxon>Bacteria</taxon>
        <taxon>Bacillati</taxon>
        <taxon>Actinomycetota</taxon>
        <taxon>Actinomycetes</taxon>
        <taxon>Pseudonocardiales</taxon>
        <taxon>Pseudonocardiaceae</taxon>
        <taxon>Actinocrispum</taxon>
    </lineage>
</organism>
<name>A0A4R2J819_9PSEU</name>
<evidence type="ECO:0000313" key="1">
    <source>
        <dbReference type="EMBL" id="TCO54347.1"/>
    </source>
</evidence>
<proteinExistence type="predicted"/>
<comment type="caution">
    <text evidence="1">The sequence shown here is derived from an EMBL/GenBank/DDBJ whole genome shotgun (WGS) entry which is preliminary data.</text>
</comment>
<sequence length="107" mass="11782">MFVLRSLVVAVALEADFDLDTVDDLRLAVDEMCALLLARSGPGDLLHCQFETAPDSISVLATVRTDSARPVDTATFGWQMVSLLSDRADTWATPGELHIRIRRAKPR</sequence>
<dbReference type="EMBL" id="SLWS01000009">
    <property type="protein sequence ID" value="TCO54347.1"/>
    <property type="molecule type" value="Genomic_DNA"/>
</dbReference>
<evidence type="ECO:0008006" key="3">
    <source>
        <dbReference type="Google" id="ProtNLM"/>
    </source>
</evidence>
<dbReference type="Proteomes" id="UP000295680">
    <property type="component" value="Unassembled WGS sequence"/>
</dbReference>
<keyword evidence="2" id="KW-1185">Reference proteome</keyword>
<reference evidence="1 2" key="1">
    <citation type="submission" date="2019-03" db="EMBL/GenBank/DDBJ databases">
        <title>Genomic Encyclopedia of Type Strains, Phase IV (KMG-IV): sequencing the most valuable type-strain genomes for metagenomic binning, comparative biology and taxonomic classification.</title>
        <authorList>
            <person name="Goeker M."/>
        </authorList>
    </citation>
    <scope>NUCLEOTIDE SEQUENCE [LARGE SCALE GENOMIC DNA]</scope>
    <source>
        <strain evidence="1 2">DSM 45934</strain>
    </source>
</reference>